<dbReference type="PROSITE" id="PS51257">
    <property type="entry name" value="PROKAR_LIPOPROTEIN"/>
    <property type="match status" value="1"/>
</dbReference>
<protein>
    <submittedName>
        <fullName evidence="3">Uncharacterized protein</fullName>
    </submittedName>
</protein>
<reference evidence="3 4" key="1">
    <citation type="submission" date="2018-11" db="EMBL/GenBank/DDBJ databases">
        <title>Trebonia kvetii gen.nov., sp.nov., a novel acidophilic actinobacterium, and proposal of the new actinobacterial family Treboniaceae fam. nov.</title>
        <authorList>
            <person name="Rapoport D."/>
            <person name="Sagova-Mareckova M."/>
            <person name="Sedlacek I."/>
            <person name="Provaznik J."/>
            <person name="Kralova S."/>
            <person name="Pavlinic D."/>
            <person name="Benes V."/>
            <person name="Kopecky J."/>
        </authorList>
    </citation>
    <scope>NUCLEOTIDE SEQUENCE [LARGE SCALE GENOMIC DNA]</scope>
    <source>
        <strain evidence="3 4">15Tr583</strain>
    </source>
</reference>
<feature type="region of interest" description="Disordered" evidence="1">
    <location>
        <begin position="35"/>
        <end position="69"/>
    </location>
</feature>
<feature type="compositionally biased region" description="Low complexity" evidence="1">
    <location>
        <begin position="216"/>
        <end position="225"/>
    </location>
</feature>
<evidence type="ECO:0000256" key="2">
    <source>
        <dbReference type="SAM" id="SignalP"/>
    </source>
</evidence>
<evidence type="ECO:0000313" key="4">
    <source>
        <dbReference type="Proteomes" id="UP000460272"/>
    </source>
</evidence>
<feature type="compositionally biased region" description="Low complexity" evidence="1">
    <location>
        <begin position="38"/>
        <end position="69"/>
    </location>
</feature>
<evidence type="ECO:0000313" key="3">
    <source>
        <dbReference type="EMBL" id="TVZ03148.1"/>
    </source>
</evidence>
<sequence>MTPKVRLGRRALAVSVPLFAAGVLAAGCGTTSYKGTPASGASSGTGSAHAGASAGAGADAGAASAPPVTPVPTVSGGRVAAGGAACVGWPANAPSAVLPVSFVPVSVERCVTGAQDIPGKGMWVTATLQRSDAALSGLVNALRHPAGSRAPGTVCPMIAVIPPQIVLTDASGDQLIPRVPVTGCGLVQSQVLVALQSLHWKPVSVRLIAKIPAASTAPASGPSATQVQPAPTRPASGGGIHP</sequence>
<organism evidence="3 4">
    <name type="scientific">Trebonia kvetii</name>
    <dbReference type="NCBI Taxonomy" id="2480626"/>
    <lineage>
        <taxon>Bacteria</taxon>
        <taxon>Bacillati</taxon>
        <taxon>Actinomycetota</taxon>
        <taxon>Actinomycetes</taxon>
        <taxon>Streptosporangiales</taxon>
        <taxon>Treboniaceae</taxon>
        <taxon>Trebonia</taxon>
    </lineage>
</organism>
<dbReference type="RefSeq" id="WP_145855634.1">
    <property type="nucleotide sequence ID" value="NZ_RPFW01000004.1"/>
</dbReference>
<keyword evidence="2" id="KW-0732">Signal</keyword>
<feature type="chain" id="PRO_5039013876" evidence="2">
    <location>
        <begin position="21"/>
        <end position="242"/>
    </location>
</feature>
<dbReference type="EMBL" id="RPFW01000004">
    <property type="protein sequence ID" value="TVZ03148.1"/>
    <property type="molecule type" value="Genomic_DNA"/>
</dbReference>
<accession>A0A6P2BW38</accession>
<keyword evidence="4" id="KW-1185">Reference proteome</keyword>
<evidence type="ECO:0000256" key="1">
    <source>
        <dbReference type="SAM" id="MobiDB-lite"/>
    </source>
</evidence>
<feature type="region of interest" description="Disordered" evidence="1">
    <location>
        <begin position="216"/>
        <end position="242"/>
    </location>
</feature>
<proteinExistence type="predicted"/>
<dbReference type="AlphaFoldDB" id="A0A6P2BW38"/>
<comment type="caution">
    <text evidence="3">The sequence shown here is derived from an EMBL/GenBank/DDBJ whole genome shotgun (WGS) entry which is preliminary data.</text>
</comment>
<dbReference type="OrthoDB" id="4457696at2"/>
<dbReference type="Proteomes" id="UP000460272">
    <property type="component" value="Unassembled WGS sequence"/>
</dbReference>
<feature type="signal peptide" evidence="2">
    <location>
        <begin position="1"/>
        <end position="20"/>
    </location>
</feature>
<name>A0A6P2BW38_9ACTN</name>
<gene>
    <name evidence="3" type="ORF">EAS64_22140</name>
</gene>